<dbReference type="Pfam" id="PF14525">
    <property type="entry name" value="AraC_binding_2"/>
    <property type="match status" value="1"/>
</dbReference>
<evidence type="ECO:0000313" key="6">
    <source>
        <dbReference type="EMBL" id="MBE1207410.1"/>
    </source>
</evidence>
<gene>
    <name evidence="5" type="ORF">HNQ96_005940</name>
    <name evidence="6" type="ORF">IHE39_24225</name>
</gene>
<sequence length="317" mass="34914">MPMITVLSTDAVDPTARFTSFQQAICQIADLSAHRSETDAYHAKIRKSRVGFLDCSFVDCESVVIERSLANIGRDNGKDYLLALQIDGSGVTRHIGRDVRLTPGDFTIVDATLPYSVEFDGPVRRIVVRFPRNEFVHRGLSTDRLCGHVFRGQSGASGLASQILGSLAADPAGVGPQAGYSLAAAILDLIADSEPNDGSSRGNDLTQSHDHLIRRIRSIVLVNLSDPELSVSLVAAKAGISVRYLHKLFSATGTSLHKWIENERLDRCYRALQRLNQRSQTIQDIAFANGFNDPGYFSHRFTRKYGKSPRQVRMKAL</sequence>
<dbReference type="Proteomes" id="UP000532373">
    <property type="component" value="Unassembled WGS sequence"/>
</dbReference>
<organism evidence="5 7">
    <name type="scientific">Aminobacter carboxidus</name>
    <dbReference type="NCBI Taxonomy" id="376165"/>
    <lineage>
        <taxon>Bacteria</taxon>
        <taxon>Pseudomonadati</taxon>
        <taxon>Pseudomonadota</taxon>
        <taxon>Alphaproteobacteria</taxon>
        <taxon>Hyphomicrobiales</taxon>
        <taxon>Phyllobacteriaceae</taxon>
        <taxon>Aminobacter</taxon>
    </lineage>
</organism>
<dbReference type="InterPro" id="IPR035418">
    <property type="entry name" value="AraC-bd_2"/>
</dbReference>
<evidence type="ECO:0000256" key="2">
    <source>
        <dbReference type="ARBA" id="ARBA00023125"/>
    </source>
</evidence>
<dbReference type="PANTHER" id="PTHR46796">
    <property type="entry name" value="HTH-TYPE TRANSCRIPTIONAL ACTIVATOR RHAS-RELATED"/>
    <property type="match status" value="1"/>
</dbReference>
<reference evidence="6 8" key="2">
    <citation type="submission" date="2020-09" db="EMBL/GenBank/DDBJ databases">
        <title>Draft Genome Sequence of Aminobacter carboxidus type strain DSM 1086, a soil Gram-negative carboxydobacterium.</title>
        <authorList>
            <person name="Turrini P."/>
            <person name="Tescari M."/>
            <person name="Artuso I."/>
            <person name="Lugli G.A."/>
            <person name="Frangipani E."/>
            <person name="Ventura M."/>
            <person name="Visca P."/>
        </authorList>
    </citation>
    <scope>NUCLEOTIDE SEQUENCE [LARGE SCALE GENOMIC DNA]</scope>
    <source>
        <strain evidence="6 8">DSM 1086</strain>
    </source>
</reference>
<dbReference type="Gene3D" id="1.10.10.60">
    <property type="entry name" value="Homeodomain-like"/>
    <property type="match status" value="1"/>
</dbReference>
<evidence type="ECO:0000256" key="1">
    <source>
        <dbReference type="ARBA" id="ARBA00023015"/>
    </source>
</evidence>
<dbReference type="InterPro" id="IPR009057">
    <property type="entry name" value="Homeodomain-like_sf"/>
</dbReference>
<dbReference type="EMBL" id="JACZEP010000010">
    <property type="protein sequence ID" value="MBE1207410.1"/>
    <property type="molecule type" value="Genomic_DNA"/>
</dbReference>
<dbReference type="Pfam" id="PF12833">
    <property type="entry name" value="HTH_18"/>
    <property type="match status" value="1"/>
</dbReference>
<dbReference type="GO" id="GO:0003700">
    <property type="term" value="F:DNA-binding transcription factor activity"/>
    <property type="evidence" value="ECO:0007669"/>
    <property type="project" value="InterPro"/>
</dbReference>
<protein>
    <submittedName>
        <fullName evidence="5">AraC-like DNA-binding protein</fullName>
    </submittedName>
    <submittedName>
        <fullName evidence="6">Helix-turn-helix domain-containing protein</fullName>
    </submittedName>
</protein>
<evidence type="ECO:0000313" key="7">
    <source>
        <dbReference type="Proteomes" id="UP000532373"/>
    </source>
</evidence>
<comment type="caution">
    <text evidence="5">The sequence shown here is derived from an EMBL/GenBank/DDBJ whole genome shotgun (WGS) entry which is preliminary data.</text>
</comment>
<evidence type="ECO:0000313" key="5">
    <source>
        <dbReference type="EMBL" id="MBB6470046.1"/>
    </source>
</evidence>
<dbReference type="SUPFAM" id="SSF46689">
    <property type="entry name" value="Homeodomain-like"/>
    <property type="match status" value="1"/>
</dbReference>
<dbReference type="Proteomes" id="UP000598227">
    <property type="component" value="Unassembled WGS sequence"/>
</dbReference>
<dbReference type="PROSITE" id="PS01124">
    <property type="entry name" value="HTH_ARAC_FAMILY_2"/>
    <property type="match status" value="1"/>
</dbReference>
<evidence type="ECO:0000256" key="3">
    <source>
        <dbReference type="ARBA" id="ARBA00023163"/>
    </source>
</evidence>
<keyword evidence="2 5" id="KW-0238">DNA-binding</keyword>
<proteinExistence type="predicted"/>
<keyword evidence="3" id="KW-0804">Transcription</keyword>
<dbReference type="PANTHER" id="PTHR46796:SF6">
    <property type="entry name" value="ARAC SUBFAMILY"/>
    <property type="match status" value="1"/>
</dbReference>
<dbReference type="SMART" id="SM00342">
    <property type="entry name" value="HTH_ARAC"/>
    <property type="match status" value="1"/>
</dbReference>
<accession>A0A8E2BER4</accession>
<dbReference type="EMBL" id="JACHGI010000022">
    <property type="protein sequence ID" value="MBB6470046.1"/>
    <property type="molecule type" value="Genomic_DNA"/>
</dbReference>
<keyword evidence="8" id="KW-1185">Reference proteome</keyword>
<dbReference type="AlphaFoldDB" id="A0A8E2BER4"/>
<keyword evidence="1" id="KW-0805">Transcription regulation</keyword>
<reference evidence="5 7" key="1">
    <citation type="submission" date="2020-08" db="EMBL/GenBank/DDBJ databases">
        <title>Genomic Encyclopedia of Type Strains, Phase IV (KMG-IV): sequencing the most valuable type-strain genomes for metagenomic binning, comparative biology and taxonomic classification.</title>
        <authorList>
            <person name="Goeker M."/>
        </authorList>
    </citation>
    <scope>NUCLEOTIDE SEQUENCE [LARGE SCALE GENOMIC DNA]</scope>
    <source>
        <strain evidence="5 7">DSM 17454</strain>
    </source>
</reference>
<evidence type="ECO:0000259" key="4">
    <source>
        <dbReference type="PROSITE" id="PS01124"/>
    </source>
</evidence>
<evidence type="ECO:0000313" key="8">
    <source>
        <dbReference type="Proteomes" id="UP000598227"/>
    </source>
</evidence>
<feature type="domain" description="HTH araC/xylS-type" evidence="4">
    <location>
        <begin position="214"/>
        <end position="315"/>
    </location>
</feature>
<dbReference type="InterPro" id="IPR018060">
    <property type="entry name" value="HTH_AraC"/>
</dbReference>
<name>A0A8E2BER4_9HYPH</name>
<dbReference type="InterPro" id="IPR050204">
    <property type="entry name" value="AraC_XylS_family_regulators"/>
</dbReference>
<dbReference type="GO" id="GO:0043565">
    <property type="term" value="F:sequence-specific DNA binding"/>
    <property type="evidence" value="ECO:0007669"/>
    <property type="project" value="InterPro"/>
</dbReference>